<dbReference type="EMBL" id="ML769423">
    <property type="protein sequence ID" value="KAE9403650.1"/>
    <property type="molecule type" value="Genomic_DNA"/>
</dbReference>
<reference evidence="2" key="1">
    <citation type="journal article" date="2019" name="Environ. Microbiol.">
        <title>Fungal ecological strategies reflected in gene transcription - a case study of two litter decomposers.</title>
        <authorList>
            <person name="Barbi F."/>
            <person name="Kohler A."/>
            <person name="Barry K."/>
            <person name="Baskaran P."/>
            <person name="Daum C."/>
            <person name="Fauchery L."/>
            <person name="Ihrmark K."/>
            <person name="Kuo A."/>
            <person name="LaButti K."/>
            <person name="Lipzen A."/>
            <person name="Morin E."/>
            <person name="Grigoriev I.V."/>
            <person name="Henrissat B."/>
            <person name="Lindahl B."/>
            <person name="Martin F."/>
        </authorList>
    </citation>
    <scope>NUCLEOTIDE SEQUENCE</scope>
    <source>
        <strain evidence="2">JB14</strain>
    </source>
</reference>
<dbReference type="AlphaFoldDB" id="A0A6A4I109"/>
<gene>
    <name evidence="2" type="ORF">BT96DRAFT_917410</name>
</gene>
<organism evidence="2 3">
    <name type="scientific">Gymnopus androsaceus JB14</name>
    <dbReference type="NCBI Taxonomy" id="1447944"/>
    <lineage>
        <taxon>Eukaryota</taxon>
        <taxon>Fungi</taxon>
        <taxon>Dikarya</taxon>
        <taxon>Basidiomycota</taxon>
        <taxon>Agaricomycotina</taxon>
        <taxon>Agaricomycetes</taxon>
        <taxon>Agaricomycetidae</taxon>
        <taxon>Agaricales</taxon>
        <taxon>Marasmiineae</taxon>
        <taxon>Omphalotaceae</taxon>
        <taxon>Gymnopus</taxon>
    </lineage>
</organism>
<protein>
    <submittedName>
        <fullName evidence="2">Uncharacterized protein</fullName>
    </submittedName>
</protein>
<proteinExistence type="predicted"/>
<evidence type="ECO:0000313" key="3">
    <source>
        <dbReference type="Proteomes" id="UP000799118"/>
    </source>
</evidence>
<feature type="compositionally biased region" description="Basic and acidic residues" evidence="1">
    <location>
        <begin position="106"/>
        <end position="121"/>
    </location>
</feature>
<feature type="region of interest" description="Disordered" evidence="1">
    <location>
        <begin position="1"/>
        <end position="54"/>
    </location>
</feature>
<sequence length="170" mass="19076">MEDAESIAKKPRFSSGFPADFFSDPSRIVPIVGNGSDDEEEEKQQPAAAPVASTPLDLEWERFQREVVNAPDANETKKEAYENATVFAEPVLASEIPEGFPAPETQSDRRSRSKRQKELDDRELIMDRLLEEERAQEEADMKVVSMKNRLDLLRQKREAAKAAKASSVPA</sequence>
<accession>A0A6A4I109</accession>
<feature type="region of interest" description="Disordered" evidence="1">
    <location>
        <begin position="92"/>
        <end position="121"/>
    </location>
</feature>
<dbReference type="OrthoDB" id="77607at2759"/>
<evidence type="ECO:0000256" key="1">
    <source>
        <dbReference type="SAM" id="MobiDB-lite"/>
    </source>
</evidence>
<dbReference type="Proteomes" id="UP000799118">
    <property type="component" value="Unassembled WGS sequence"/>
</dbReference>
<name>A0A6A4I109_9AGAR</name>
<keyword evidence="3" id="KW-1185">Reference proteome</keyword>
<evidence type="ECO:0000313" key="2">
    <source>
        <dbReference type="EMBL" id="KAE9403650.1"/>
    </source>
</evidence>